<evidence type="ECO:0000313" key="3">
    <source>
        <dbReference type="EMBL" id="MCY1077665.1"/>
    </source>
</evidence>
<feature type="domain" description="ADYC" evidence="2">
    <location>
        <begin position="96"/>
        <end position="279"/>
    </location>
</feature>
<name>A0ABT4A7S3_9BACT</name>
<feature type="signal peptide" evidence="1">
    <location>
        <begin position="1"/>
        <end position="18"/>
    </location>
</feature>
<comment type="caution">
    <text evidence="3">The sequence shown here is derived from an EMBL/GenBank/DDBJ whole genome shotgun (WGS) entry which is preliminary data.</text>
</comment>
<sequence length="330" mass="36660">MKRLLVFVCFLIGVPAFAATPQQKQRARPCQDQEAQRSVWPQGTLLWGTGRTAVEKEMSSVLVSVDLDKVRLRGGTRLKELRIEEGRLVAPSRARNKLVGSVFQGTASDGQRVEVALCAAEPSARNPSMVWYRIELWNKQSAAWENPCVATSRVPSPRALVVQGVWDETGARQEAPGRFTFACENGAIAKCISWGYAPWAKKDGHSLAELHQACTRMARADYCGDGRSHTRQDNPIDMYDDLAVLTQTTEPSRGWQPERASFEAAWTPEGAWCLARTREGQALETILAQCPGRFEPGANDLGDGDRCTVRRKEGLARRALLRNRSYGKDE</sequence>
<keyword evidence="4" id="KW-1185">Reference proteome</keyword>
<reference evidence="3 4" key="1">
    <citation type="submission" date="2022-11" db="EMBL/GenBank/DDBJ databases">
        <title>Minimal conservation of predation-associated metabolite biosynthetic gene clusters underscores biosynthetic potential of Myxococcota including descriptions for ten novel species: Archangium lansinium sp. nov., Myxococcus landrumus sp. nov., Nannocystis bai.</title>
        <authorList>
            <person name="Ahearne A."/>
            <person name="Stevens C."/>
            <person name="Phillips K."/>
        </authorList>
    </citation>
    <scope>NUCLEOTIDE SEQUENCE [LARGE SCALE GENOMIC DNA]</scope>
    <source>
        <strain evidence="3 4">MIWBW</strain>
    </source>
</reference>
<dbReference type="RefSeq" id="WP_267536483.1">
    <property type="nucleotide sequence ID" value="NZ_JAPNKA010000001.1"/>
</dbReference>
<proteinExistence type="predicted"/>
<dbReference type="Proteomes" id="UP001207654">
    <property type="component" value="Unassembled WGS sequence"/>
</dbReference>
<dbReference type="Pfam" id="PF20032">
    <property type="entry name" value="ADYC"/>
    <property type="match status" value="1"/>
</dbReference>
<keyword evidence="1" id="KW-0732">Signal</keyword>
<accession>A0ABT4A7S3</accession>
<dbReference type="EMBL" id="JAPNKA010000001">
    <property type="protein sequence ID" value="MCY1077665.1"/>
    <property type="molecule type" value="Genomic_DNA"/>
</dbReference>
<organism evidence="3 4">
    <name type="scientific">Archangium lansingense</name>
    <dbReference type="NCBI Taxonomy" id="2995310"/>
    <lineage>
        <taxon>Bacteria</taxon>
        <taxon>Pseudomonadati</taxon>
        <taxon>Myxococcota</taxon>
        <taxon>Myxococcia</taxon>
        <taxon>Myxococcales</taxon>
        <taxon>Cystobacterineae</taxon>
        <taxon>Archangiaceae</taxon>
        <taxon>Archangium</taxon>
    </lineage>
</organism>
<feature type="chain" id="PRO_5045525220" evidence="1">
    <location>
        <begin position="19"/>
        <end position="330"/>
    </location>
</feature>
<dbReference type="InterPro" id="IPR045426">
    <property type="entry name" value="ADYC"/>
</dbReference>
<gene>
    <name evidence="3" type="ORF">OV287_24640</name>
</gene>
<protein>
    <submittedName>
        <fullName evidence="3">ADYC domain-containing protein</fullName>
    </submittedName>
</protein>
<evidence type="ECO:0000256" key="1">
    <source>
        <dbReference type="SAM" id="SignalP"/>
    </source>
</evidence>
<evidence type="ECO:0000259" key="2">
    <source>
        <dbReference type="Pfam" id="PF20032"/>
    </source>
</evidence>
<evidence type="ECO:0000313" key="4">
    <source>
        <dbReference type="Proteomes" id="UP001207654"/>
    </source>
</evidence>